<dbReference type="InterPro" id="IPR028098">
    <property type="entry name" value="Glyco_trans_4-like_N"/>
</dbReference>
<dbReference type="OrthoDB" id="9775208at2"/>
<dbReference type="Proteomes" id="UP000253204">
    <property type="component" value="Unassembled WGS sequence"/>
</dbReference>
<dbReference type="Pfam" id="PF13579">
    <property type="entry name" value="Glyco_trans_4_4"/>
    <property type="match status" value="1"/>
</dbReference>
<dbReference type="PANTHER" id="PTHR12526:SF638">
    <property type="entry name" value="SPORE COAT PROTEIN SA"/>
    <property type="match status" value="1"/>
</dbReference>
<accession>A0A368U3Q8</accession>
<dbReference type="SUPFAM" id="SSF53756">
    <property type="entry name" value="UDP-Glycosyltransferase/glycogen phosphorylase"/>
    <property type="match status" value="1"/>
</dbReference>
<dbReference type="EMBL" id="QPIJ01000025">
    <property type="protein sequence ID" value="RCV90732.1"/>
    <property type="molecule type" value="Genomic_DNA"/>
</dbReference>
<dbReference type="PANTHER" id="PTHR12526">
    <property type="entry name" value="GLYCOSYLTRANSFERASE"/>
    <property type="match status" value="1"/>
</dbReference>
<evidence type="ECO:0000259" key="1">
    <source>
        <dbReference type="Pfam" id="PF13579"/>
    </source>
</evidence>
<proteinExistence type="predicted"/>
<dbReference type="GO" id="GO:0016757">
    <property type="term" value="F:glycosyltransferase activity"/>
    <property type="evidence" value="ECO:0007669"/>
    <property type="project" value="TreeGrafter"/>
</dbReference>
<dbReference type="Pfam" id="PF13692">
    <property type="entry name" value="Glyco_trans_1_4"/>
    <property type="match status" value="1"/>
</dbReference>
<protein>
    <submittedName>
        <fullName evidence="2">Glycosyltransferase family 1 protein</fullName>
    </submittedName>
</protein>
<keyword evidence="2" id="KW-0808">Transferase</keyword>
<feature type="domain" description="Glycosyltransferase subfamily 4-like N-terminal" evidence="1">
    <location>
        <begin position="32"/>
        <end position="182"/>
    </location>
</feature>
<dbReference type="RefSeq" id="WP_114487070.1">
    <property type="nucleotide sequence ID" value="NZ_CBCSHM010000123.1"/>
</dbReference>
<reference evidence="2 3" key="1">
    <citation type="submission" date="2018-07" db="EMBL/GenBank/DDBJ databases">
        <title>Halomonas rutogse sp. nov., isolated from Lake TangqianCo on Tibetan Plateau.</title>
        <authorList>
            <person name="Lu H."/>
            <person name="Xing P."/>
            <person name="Wu Q."/>
        </authorList>
    </citation>
    <scope>NUCLEOTIDE SEQUENCE [LARGE SCALE GENOMIC DNA]</scope>
    <source>
        <strain evidence="2 3">TQ8S</strain>
    </source>
</reference>
<evidence type="ECO:0000313" key="3">
    <source>
        <dbReference type="Proteomes" id="UP000253204"/>
    </source>
</evidence>
<sequence length="393" mass="43622">MTYYEKRREFSRQEVVVLVSNTSWYLYNFRRGTIEALRGAGYHVVALAPEDAYSLRLAEELGIEHVPLPMEGKGTRLLGESHSLVTLANSLRRLKPAFVFNFTVKANIYSGLACRLLGIPYANNISGLGTAFLHDSWLFRRVRSLYGLANRGARRVFFQNQEDHDLFLNHGLLRTTPTTVLPGSGMDTSRFTFSPLPNPTPFTFVMIARLLGDKGVREFVQAAGQVRAVYPDCRFWLIGPHGASNCTAITEAEVQHWQAEGVIEVLGEQGDVRPFLKQSHVLVLPSYREGMPRTVLEAAAMGRPAIVSDAPGCRQAVVAGKTGWLCEVKSADSLAQCMETCIAMPRAELQAAGKAARVRIEEEFDERIVIEAALGCLREVHDLNRANPLSCKE</sequence>
<dbReference type="Gene3D" id="3.40.50.2000">
    <property type="entry name" value="Glycogen Phosphorylase B"/>
    <property type="match status" value="2"/>
</dbReference>
<name>A0A368U3Q8_9GAMM</name>
<keyword evidence="3" id="KW-1185">Reference proteome</keyword>
<gene>
    <name evidence="2" type="ORF">DU506_11450</name>
</gene>
<dbReference type="AlphaFoldDB" id="A0A368U3Q8"/>
<organism evidence="2 3">
    <name type="scientific">Vreelandella rituensis</name>
    <dbReference type="NCBI Taxonomy" id="2282306"/>
    <lineage>
        <taxon>Bacteria</taxon>
        <taxon>Pseudomonadati</taxon>
        <taxon>Pseudomonadota</taxon>
        <taxon>Gammaproteobacteria</taxon>
        <taxon>Oceanospirillales</taxon>
        <taxon>Halomonadaceae</taxon>
        <taxon>Vreelandella</taxon>
    </lineage>
</organism>
<evidence type="ECO:0000313" key="2">
    <source>
        <dbReference type="EMBL" id="RCV90732.1"/>
    </source>
</evidence>
<comment type="caution">
    <text evidence="2">The sequence shown here is derived from an EMBL/GenBank/DDBJ whole genome shotgun (WGS) entry which is preliminary data.</text>
</comment>
<dbReference type="CDD" id="cd03808">
    <property type="entry name" value="GT4_CapM-like"/>
    <property type="match status" value="1"/>
</dbReference>